<reference evidence="1 2" key="1">
    <citation type="journal article" date="2019" name="Nat. Microbiol.">
        <title>Mediterranean grassland soil C-N compound turnover is dependent on rainfall and depth, and is mediated by genomically divergent microorganisms.</title>
        <authorList>
            <person name="Diamond S."/>
            <person name="Andeer P.F."/>
            <person name="Li Z."/>
            <person name="Crits-Christoph A."/>
            <person name="Burstein D."/>
            <person name="Anantharaman K."/>
            <person name="Lane K.R."/>
            <person name="Thomas B.C."/>
            <person name="Pan C."/>
            <person name="Northen T.R."/>
            <person name="Banfield J.F."/>
        </authorList>
    </citation>
    <scope>NUCLEOTIDE SEQUENCE [LARGE SCALE GENOMIC DNA]</scope>
    <source>
        <strain evidence="1">WS_11</strain>
    </source>
</reference>
<accession>A0A538U8K6</accession>
<dbReference type="Proteomes" id="UP000319771">
    <property type="component" value="Unassembled WGS sequence"/>
</dbReference>
<dbReference type="InterPro" id="IPR023393">
    <property type="entry name" value="START-like_dom_sf"/>
</dbReference>
<sequence length="146" mass="15927">MIRCEIGLDVARPGAEVFAFVDDVAKAPLWLSRCARLEQSSPLPKQVGSTLRYTYREGAGSGGMDGAVTEYQPGRRLVMRFTDKMFDVEVGFDFAPAGAGTRIEHAVTITPKPLMARLMAPLIRGATQKQIAQDSARLKRLLESTG</sequence>
<dbReference type="Gene3D" id="3.30.530.20">
    <property type="match status" value="1"/>
</dbReference>
<protein>
    <submittedName>
        <fullName evidence="1">SRPBCC family protein</fullName>
    </submittedName>
</protein>
<dbReference type="InterPro" id="IPR019587">
    <property type="entry name" value="Polyketide_cyclase/dehydratase"/>
</dbReference>
<evidence type="ECO:0000313" key="2">
    <source>
        <dbReference type="Proteomes" id="UP000319771"/>
    </source>
</evidence>
<proteinExistence type="predicted"/>
<dbReference type="Pfam" id="PF10604">
    <property type="entry name" value="Polyketide_cyc2"/>
    <property type="match status" value="1"/>
</dbReference>
<evidence type="ECO:0000313" key="1">
    <source>
        <dbReference type="EMBL" id="TMQ72197.1"/>
    </source>
</evidence>
<dbReference type="EMBL" id="VBPB01000116">
    <property type="protein sequence ID" value="TMQ72197.1"/>
    <property type="molecule type" value="Genomic_DNA"/>
</dbReference>
<organism evidence="1 2">
    <name type="scientific">Eiseniibacteriota bacterium</name>
    <dbReference type="NCBI Taxonomy" id="2212470"/>
    <lineage>
        <taxon>Bacteria</taxon>
        <taxon>Candidatus Eiseniibacteriota</taxon>
    </lineage>
</organism>
<name>A0A538U8K6_UNCEI</name>
<dbReference type="SUPFAM" id="SSF55961">
    <property type="entry name" value="Bet v1-like"/>
    <property type="match status" value="1"/>
</dbReference>
<gene>
    <name evidence="1" type="ORF">E6K81_08070</name>
</gene>
<dbReference type="AlphaFoldDB" id="A0A538U8K6"/>
<comment type="caution">
    <text evidence="1">The sequence shown here is derived from an EMBL/GenBank/DDBJ whole genome shotgun (WGS) entry which is preliminary data.</text>
</comment>